<evidence type="ECO:0000256" key="1">
    <source>
        <dbReference type="SAM" id="MobiDB-lite"/>
    </source>
</evidence>
<organism evidence="2 3">
    <name type="scientific">Halomicrobium zhouii</name>
    <dbReference type="NCBI Taxonomy" id="767519"/>
    <lineage>
        <taxon>Archaea</taxon>
        <taxon>Methanobacteriati</taxon>
        <taxon>Methanobacteriota</taxon>
        <taxon>Stenosarchaea group</taxon>
        <taxon>Halobacteria</taxon>
        <taxon>Halobacteriales</taxon>
        <taxon>Haloarculaceae</taxon>
        <taxon>Halomicrobium</taxon>
    </lineage>
</organism>
<dbReference type="STRING" id="767519.SAMN05216559_3900"/>
<keyword evidence="2" id="KW-0808">Transferase</keyword>
<dbReference type="AlphaFoldDB" id="A0A1I6M766"/>
<accession>A0A1I6M766</accession>
<dbReference type="EMBL" id="FOZK01000005">
    <property type="protein sequence ID" value="SFS11585.1"/>
    <property type="molecule type" value="Genomic_DNA"/>
</dbReference>
<dbReference type="Gene3D" id="3.40.50.2000">
    <property type="entry name" value="Glycogen Phosphorylase B"/>
    <property type="match status" value="1"/>
</dbReference>
<keyword evidence="3" id="KW-1185">Reference proteome</keyword>
<dbReference type="Proteomes" id="UP000199062">
    <property type="component" value="Unassembled WGS sequence"/>
</dbReference>
<protein>
    <submittedName>
        <fullName evidence="2">Glycosyltransferase involved in cell wall bisynthesis</fullName>
    </submittedName>
</protein>
<reference evidence="2 3" key="1">
    <citation type="submission" date="2016-10" db="EMBL/GenBank/DDBJ databases">
        <authorList>
            <person name="de Groot N.N."/>
        </authorList>
    </citation>
    <scope>NUCLEOTIDE SEQUENCE [LARGE SCALE GENOMIC DNA]</scope>
    <source>
        <strain evidence="2 3">CGMCC 1.10457</strain>
    </source>
</reference>
<feature type="region of interest" description="Disordered" evidence="1">
    <location>
        <begin position="1"/>
        <end position="26"/>
    </location>
</feature>
<dbReference type="GO" id="GO:0016740">
    <property type="term" value="F:transferase activity"/>
    <property type="evidence" value="ECO:0007669"/>
    <property type="project" value="UniProtKB-KW"/>
</dbReference>
<name>A0A1I6M766_9EURY</name>
<dbReference type="SUPFAM" id="SSF53756">
    <property type="entry name" value="UDP-Glycosyltransferase/glycogen phosphorylase"/>
    <property type="match status" value="1"/>
</dbReference>
<dbReference type="RefSeq" id="WP_089818867.1">
    <property type="nucleotide sequence ID" value="NZ_FOZK01000005.1"/>
</dbReference>
<gene>
    <name evidence="2" type="ORF">SAMN05216559_3900</name>
</gene>
<dbReference type="OrthoDB" id="132546at2157"/>
<sequence>MKASAGGSVTERPSQEPPSRVEDQTVWTRPPHVLWLTPDKPDNISVGRSRIAERLDADGIEVTVRGTTASTVLASFRERERYDAIVGTTRSGAMAGAFLSALTGKPLVVDHVDPIRQLEETHPLWLAVVVRWFENLAFWLSERVLFVYEEEESRVNRFADASSPTELGVDYEEIANPSPAAVEAARDRMADYDLNDNVAIYVGGLEPIYHVESLLDSVDYLDDWSLLILGTGSLADDVERAAASDDAIVFPGSVPHEEMAGFLHLADVGVCLVDDPRTLKVLEYGAAGLPTVHLRGRSQSRFGGLLEYCDADPESIARAIQRASERDGEALGEFVRAYDWGDIGAQYRRAILSTAARTDA</sequence>
<evidence type="ECO:0000313" key="2">
    <source>
        <dbReference type="EMBL" id="SFS11585.1"/>
    </source>
</evidence>
<evidence type="ECO:0000313" key="3">
    <source>
        <dbReference type="Proteomes" id="UP000199062"/>
    </source>
</evidence>
<proteinExistence type="predicted"/>
<dbReference type="Pfam" id="PF13692">
    <property type="entry name" value="Glyco_trans_1_4"/>
    <property type="match status" value="1"/>
</dbReference>